<name>A0ABV0KQM9_9CYAN</name>
<dbReference type="GO" id="GO:0016874">
    <property type="term" value="F:ligase activity"/>
    <property type="evidence" value="ECO:0007669"/>
    <property type="project" value="UniProtKB-KW"/>
</dbReference>
<dbReference type="EC" id="6.3.4.20" evidence="1"/>
<evidence type="ECO:0000313" key="1">
    <source>
        <dbReference type="EMBL" id="MEP1061556.1"/>
    </source>
</evidence>
<sequence>MTAPRLFLCNGAILPSGDARLTDHQIIDLMVSGPSANVNIKLEDVAKVFMKHLSPRLTDLLEIAAYVYSADCATPRGQGWAKQNSVEKWSRTFQFVIGVRDLDFWQQSDIQKLLVQILDFLSDDKYSFEFCLLQQEQEQQLYLDFSDQEDWAFSNVERVLMCSGGLDSLAGAVETAAKGENLVLVSHRSAPNLSKRLQKLVAELRRTYPVQVLHIPVWINKQEDLGRESTQRTRSFLYSALGTAVAQSMQAKGVRFFENGVVSLNFPVADEVLRARASRTTHPRVIDLFKKLYSLVLERAFEVDNPYLFKTKAEVVSVIAQNGGSHLIPHSCSCAHERFKPRTQWHCGTCSQCIDRRIAMFATGQEENDFEVDYEVDVFAGPRKEGYEKNMAVDYVRHALELNLMSDDEMVARFSTELSRAVRGVPKSREVAQQIVDMHKRHGETVQRVLQEQLRLYIDNLMSGRLEPTSMLRMVFGQEHLESSWRRYAERIISLLQAGLPAACQTHKPKDEPHLQEICDGILLGHDSDLMREFPFLSWSSSFTKPDWSVESMRLWIELKYVRQKSDKRPITRDVAEDITKYGDNNRRVLFVVYDPNHLITNEAQFSKEICKRPEMLIHFIR</sequence>
<keyword evidence="2" id="KW-1185">Reference proteome</keyword>
<gene>
    <name evidence="1" type="ORF">NDI38_24455</name>
</gene>
<dbReference type="Pfam" id="PF18742">
    <property type="entry name" value="DpnII-MboI"/>
    <property type="match status" value="1"/>
</dbReference>
<keyword evidence="1" id="KW-0436">Ligase</keyword>
<proteinExistence type="predicted"/>
<comment type="caution">
    <text evidence="1">The sequence shown here is derived from an EMBL/GenBank/DDBJ whole genome shotgun (WGS) entry which is preliminary data.</text>
</comment>
<dbReference type="Proteomes" id="UP001476950">
    <property type="component" value="Unassembled WGS sequence"/>
</dbReference>
<evidence type="ECO:0000313" key="2">
    <source>
        <dbReference type="Proteomes" id="UP001476950"/>
    </source>
</evidence>
<accession>A0ABV0KQM9</accession>
<dbReference type="InterPro" id="IPR014729">
    <property type="entry name" value="Rossmann-like_a/b/a_fold"/>
</dbReference>
<dbReference type="RefSeq" id="WP_190447193.1">
    <property type="nucleotide sequence ID" value="NZ_JAMPLM010000037.1"/>
</dbReference>
<organism evidence="1 2">
    <name type="scientific">Stenomitos frigidus AS-A4</name>
    <dbReference type="NCBI Taxonomy" id="2933935"/>
    <lineage>
        <taxon>Bacteria</taxon>
        <taxon>Bacillati</taxon>
        <taxon>Cyanobacteriota</taxon>
        <taxon>Cyanophyceae</taxon>
        <taxon>Leptolyngbyales</taxon>
        <taxon>Leptolyngbyaceae</taxon>
        <taxon>Stenomitos</taxon>
    </lineage>
</organism>
<dbReference type="Gene3D" id="3.40.50.620">
    <property type="entry name" value="HUPs"/>
    <property type="match status" value="1"/>
</dbReference>
<dbReference type="SUPFAM" id="SSF52402">
    <property type="entry name" value="Adenine nucleotide alpha hydrolases-like"/>
    <property type="match status" value="1"/>
</dbReference>
<protein>
    <submittedName>
        <fullName evidence="1">7-cyano-7-deazaguanine synthase</fullName>
        <ecNumber evidence="1">6.3.4.20</ecNumber>
    </submittedName>
</protein>
<dbReference type="EMBL" id="JAMPLM010000037">
    <property type="protein sequence ID" value="MEP1061556.1"/>
    <property type="molecule type" value="Genomic_DNA"/>
</dbReference>
<reference evidence="1 2" key="1">
    <citation type="submission" date="2022-04" db="EMBL/GenBank/DDBJ databases">
        <title>Positive selection, recombination, and allopatry shape intraspecific diversity of widespread and dominant cyanobacteria.</title>
        <authorList>
            <person name="Wei J."/>
            <person name="Shu W."/>
            <person name="Hu C."/>
        </authorList>
    </citation>
    <scope>NUCLEOTIDE SEQUENCE [LARGE SCALE GENOMIC DNA]</scope>
    <source>
        <strain evidence="1 2">AS-A4</strain>
    </source>
</reference>